<dbReference type="EMBL" id="SIHJ01000002">
    <property type="protein sequence ID" value="TWT33462.1"/>
    <property type="molecule type" value="Genomic_DNA"/>
</dbReference>
<organism evidence="2 3">
    <name type="scientific">Posidoniimonas corsicana</name>
    <dbReference type="NCBI Taxonomy" id="1938618"/>
    <lineage>
        <taxon>Bacteria</taxon>
        <taxon>Pseudomonadati</taxon>
        <taxon>Planctomycetota</taxon>
        <taxon>Planctomycetia</taxon>
        <taxon>Pirellulales</taxon>
        <taxon>Lacipirellulaceae</taxon>
        <taxon>Posidoniimonas</taxon>
    </lineage>
</organism>
<proteinExistence type="predicted"/>
<dbReference type="RefSeq" id="WP_146566112.1">
    <property type="nucleotide sequence ID" value="NZ_SIHJ01000002.1"/>
</dbReference>
<keyword evidence="1" id="KW-0732">Signal</keyword>
<dbReference type="OrthoDB" id="259551at2"/>
<sequence length="733" mass="75006" precursor="true">MSSLHRVQTLGLLLGWGGAALLFSATASAQSAFYTFTSGPGGDGFVWDHDSPPSGLMDLPDSDSLFAPDAESTGVNVFYNDSGNTTFFDSSYLAAGNSTVISGDAWWGNPSEIGFGYVGVDFVNTGVGAADSVAFDFAWAIAGEGVSPFLYVEVYDEEFDSAFLEFELTDQFDAGPAFGDVDGYEGSIFFDLNEVLLQDEGSGVDSIVGFNIEVGEVATFGGTGEFAIDNLSINGGPADGSNTFPSGFDGEEFVDGTTLVLNALVDSGQSTLGVHVTNDGVSDTTVSTQIEFGGDLDDLGQASGLSVPAGETVYAGNLVGLDTDTLSGTYGSDVTFSNDLNPSDPDSTLTFQVRVHDPPELSANNSGPVDVGGQPLTLDNAAPEPHAGAVRASVEVTVVEPAGPFTVDNLAVGDKVFAGEQAQAAATLDRYGLLSGLHTGAVTVGLEMKSHTGFFLSGAQPVDDVLWDVQATLADTASDSTSIGAGESFAKQVGVNHAETAATLIDGQSPAAQDLAMQYVVDPDGGASAVLVDDPVDVSFSGPGGLYVLQFTYDDGSLPGGLSESDLRLLFYDDTGGEFDLAVAGNSVGAGAFSLQSYDAYLASTGGGVLDAADLGAHGVDTAGNHAWAVLDHQAVIGLGVLGSVAIMSGDYNADGVVDAADYTVWRDNLGQSVTLPGDPTPGTVTAADYDVWRTNFGAGSAPPSAVAAPEPTAAGGVMMAAITCGWRSRRRR</sequence>
<evidence type="ECO:0000313" key="3">
    <source>
        <dbReference type="Proteomes" id="UP000316714"/>
    </source>
</evidence>
<evidence type="ECO:0008006" key="4">
    <source>
        <dbReference type="Google" id="ProtNLM"/>
    </source>
</evidence>
<comment type="caution">
    <text evidence="2">The sequence shown here is derived from an EMBL/GenBank/DDBJ whole genome shotgun (WGS) entry which is preliminary data.</text>
</comment>
<gene>
    <name evidence="2" type="ORF">KOR34_32940</name>
</gene>
<reference evidence="2 3" key="1">
    <citation type="submission" date="2019-02" db="EMBL/GenBank/DDBJ databases">
        <title>Deep-cultivation of Planctomycetes and their phenomic and genomic characterization uncovers novel biology.</title>
        <authorList>
            <person name="Wiegand S."/>
            <person name="Jogler M."/>
            <person name="Boedeker C."/>
            <person name="Pinto D."/>
            <person name="Vollmers J."/>
            <person name="Rivas-Marin E."/>
            <person name="Kohn T."/>
            <person name="Peeters S.H."/>
            <person name="Heuer A."/>
            <person name="Rast P."/>
            <person name="Oberbeckmann S."/>
            <person name="Bunk B."/>
            <person name="Jeske O."/>
            <person name="Meyerdierks A."/>
            <person name="Storesund J.E."/>
            <person name="Kallscheuer N."/>
            <person name="Luecker S."/>
            <person name="Lage O.M."/>
            <person name="Pohl T."/>
            <person name="Merkel B.J."/>
            <person name="Hornburger P."/>
            <person name="Mueller R.-W."/>
            <person name="Bruemmer F."/>
            <person name="Labrenz M."/>
            <person name="Spormann A.M."/>
            <person name="Op Den Camp H."/>
            <person name="Overmann J."/>
            <person name="Amann R."/>
            <person name="Jetten M.S.M."/>
            <person name="Mascher T."/>
            <person name="Medema M.H."/>
            <person name="Devos D.P."/>
            <person name="Kaster A.-K."/>
            <person name="Ovreas L."/>
            <person name="Rohde M."/>
            <person name="Galperin M.Y."/>
            <person name="Jogler C."/>
        </authorList>
    </citation>
    <scope>NUCLEOTIDE SEQUENCE [LARGE SCALE GENOMIC DNA]</scope>
    <source>
        <strain evidence="2 3">KOR34</strain>
    </source>
</reference>
<keyword evidence="3" id="KW-1185">Reference proteome</keyword>
<name>A0A5C5V6V3_9BACT</name>
<dbReference type="Proteomes" id="UP000316714">
    <property type="component" value="Unassembled WGS sequence"/>
</dbReference>
<accession>A0A5C5V6V3</accession>
<dbReference type="AlphaFoldDB" id="A0A5C5V6V3"/>
<evidence type="ECO:0000256" key="1">
    <source>
        <dbReference type="SAM" id="SignalP"/>
    </source>
</evidence>
<feature type="chain" id="PRO_5022746638" description="Dockerin domain-containing protein" evidence="1">
    <location>
        <begin position="30"/>
        <end position="733"/>
    </location>
</feature>
<feature type="signal peptide" evidence="1">
    <location>
        <begin position="1"/>
        <end position="29"/>
    </location>
</feature>
<evidence type="ECO:0000313" key="2">
    <source>
        <dbReference type="EMBL" id="TWT33462.1"/>
    </source>
</evidence>
<protein>
    <recommendedName>
        <fullName evidence="4">Dockerin domain-containing protein</fullName>
    </recommendedName>
</protein>